<evidence type="ECO:0000313" key="8">
    <source>
        <dbReference type="Proteomes" id="UP000762676"/>
    </source>
</evidence>
<dbReference type="GO" id="GO:0008528">
    <property type="term" value="F:G protein-coupled peptide receptor activity"/>
    <property type="evidence" value="ECO:0007669"/>
    <property type="project" value="InterPro"/>
</dbReference>
<evidence type="ECO:0000259" key="6">
    <source>
        <dbReference type="PROSITE" id="PS50262"/>
    </source>
</evidence>
<keyword evidence="3 5" id="KW-1133">Transmembrane helix</keyword>
<comment type="subcellular location">
    <subcellularLocation>
        <location evidence="1">Membrane</location>
    </subcellularLocation>
</comment>
<evidence type="ECO:0000256" key="5">
    <source>
        <dbReference type="SAM" id="Phobius"/>
    </source>
</evidence>
<evidence type="ECO:0000256" key="2">
    <source>
        <dbReference type="ARBA" id="ARBA00022692"/>
    </source>
</evidence>
<reference evidence="7 8" key="1">
    <citation type="journal article" date="2021" name="Elife">
        <title>Chloroplast acquisition without the gene transfer in kleptoplastic sea slugs, Plakobranchus ocellatus.</title>
        <authorList>
            <person name="Maeda T."/>
            <person name="Takahashi S."/>
            <person name="Yoshida T."/>
            <person name="Shimamura S."/>
            <person name="Takaki Y."/>
            <person name="Nagai Y."/>
            <person name="Toyoda A."/>
            <person name="Suzuki Y."/>
            <person name="Arimoto A."/>
            <person name="Ishii H."/>
            <person name="Satoh N."/>
            <person name="Nishiyama T."/>
            <person name="Hasebe M."/>
            <person name="Maruyama T."/>
            <person name="Minagawa J."/>
            <person name="Obokata J."/>
            <person name="Shigenobu S."/>
        </authorList>
    </citation>
    <scope>NUCLEOTIDE SEQUENCE [LARGE SCALE GENOMIC DNA]</scope>
</reference>
<keyword evidence="2 5" id="KW-0812">Transmembrane</keyword>
<keyword evidence="8" id="KW-1185">Reference proteome</keyword>
<evidence type="ECO:0000256" key="1">
    <source>
        <dbReference type="ARBA" id="ARBA00004370"/>
    </source>
</evidence>
<evidence type="ECO:0000256" key="3">
    <source>
        <dbReference type="ARBA" id="ARBA00022989"/>
    </source>
</evidence>
<proteinExistence type="predicted"/>
<organism evidence="7 8">
    <name type="scientific">Elysia marginata</name>
    <dbReference type="NCBI Taxonomy" id="1093978"/>
    <lineage>
        <taxon>Eukaryota</taxon>
        <taxon>Metazoa</taxon>
        <taxon>Spiralia</taxon>
        <taxon>Lophotrochozoa</taxon>
        <taxon>Mollusca</taxon>
        <taxon>Gastropoda</taxon>
        <taxon>Heterobranchia</taxon>
        <taxon>Euthyneura</taxon>
        <taxon>Panpulmonata</taxon>
        <taxon>Sacoglossa</taxon>
        <taxon>Placobranchoidea</taxon>
        <taxon>Plakobranchidae</taxon>
        <taxon>Elysia</taxon>
    </lineage>
</organism>
<feature type="domain" description="G-protein coupled receptors family 1 profile" evidence="6">
    <location>
        <begin position="1"/>
        <end position="104"/>
    </location>
</feature>
<keyword evidence="7" id="KW-0675">Receptor</keyword>
<dbReference type="EMBL" id="BMAT01013845">
    <property type="protein sequence ID" value="GFS21227.1"/>
    <property type="molecule type" value="Genomic_DNA"/>
</dbReference>
<protein>
    <submittedName>
        <fullName evidence="7">Chemosensory receptor B</fullName>
    </submittedName>
</protein>
<dbReference type="AlphaFoldDB" id="A0AAV4JEM2"/>
<dbReference type="Proteomes" id="UP000762676">
    <property type="component" value="Unassembled WGS sequence"/>
</dbReference>
<dbReference type="Pfam" id="PF10324">
    <property type="entry name" value="7TM_GPCR_Srw"/>
    <property type="match status" value="1"/>
</dbReference>
<evidence type="ECO:0000256" key="4">
    <source>
        <dbReference type="ARBA" id="ARBA00023136"/>
    </source>
</evidence>
<evidence type="ECO:0000313" key="7">
    <source>
        <dbReference type="EMBL" id="GFS21227.1"/>
    </source>
</evidence>
<dbReference type="InterPro" id="IPR017452">
    <property type="entry name" value="GPCR_Rhodpsn_7TM"/>
</dbReference>
<feature type="transmembrane region" description="Helical" evidence="5">
    <location>
        <begin position="41"/>
        <end position="57"/>
    </location>
</feature>
<dbReference type="PROSITE" id="PS50262">
    <property type="entry name" value="G_PROTEIN_RECEP_F1_2"/>
    <property type="match status" value="1"/>
</dbReference>
<dbReference type="GO" id="GO:0016020">
    <property type="term" value="C:membrane"/>
    <property type="evidence" value="ECO:0007669"/>
    <property type="project" value="UniProtKB-SubCell"/>
</dbReference>
<sequence>MVTCVGVLTFNLYQAAKTRRECLKTSQTQDQQGLSSKDLQVVKSVVLVCTIFVLLQLPGLLNSTVRLILPEFNTGKYLVYIFGISSQINLTCTYLNASINIFVYYNYNSKYRTVFRSLLCIKMDQ</sequence>
<comment type="caution">
    <text evidence="7">The sequence shown here is derived from an EMBL/GenBank/DDBJ whole genome shotgun (WGS) entry which is preliminary data.</text>
</comment>
<gene>
    <name evidence="7" type="ORF">ElyMa_006918800</name>
</gene>
<accession>A0AAV4JEM2</accession>
<dbReference type="SUPFAM" id="SSF81321">
    <property type="entry name" value="Family A G protein-coupled receptor-like"/>
    <property type="match status" value="1"/>
</dbReference>
<keyword evidence="4 5" id="KW-0472">Membrane</keyword>
<dbReference type="InterPro" id="IPR019427">
    <property type="entry name" value="7TM_GPCR_serpentine_rcpt_Srw"/>
</dbReference>
<name>A0AAV4JEM2_9GAST</name>
<feature type="transmembrane region" description="Helical" evidence="5">
    <location>
        <begin position="77"/>
        <end position="107"/>
    </location>
</feature>
<dbReference type="Gene3D" id="1.20.1070.10">
    <property type="entry name" value="Rhodopsin 7-helix transmembrane proteins"/>
    <property type="match status" value="1"/>
</dbReference>